<dbReference type="InterPro" id="IPR047175">
    <property type="entry name" value="CotS-like"/>
</dbReference>
<evidence type="ECO:0000259" key="1">
    <source>
        <dbReference type="Pfam" id="PF01636"/>
    </source>
</evidence>
<dbReference type="InterPro" id="IPR011009">
    <property type="entry name" value="Kinase-like_dom_sf"/>
</dbReference>
<dbReference type="RefSeq" id="WP_173730794.1">
    <property type="nucleotide sequence ID" value="NZ_JABTTE010000007.1"/>
</dbReference>
<evidence type="ECO:0000313" key="3">
    <source>
        <dbReference type="Proteomes" id="UP000625804"/>
    </source>
</evidence>
<gene>
    <name evidence="2" type="primary">ysxE</name>
    <name evidence="2" type="ORF">HR057_07365</name>
</gene>
<keyword evidence="2" id="KW-0946">Virion</keyword>
<organism evidence="2 3">
    <name type="scientific">Calidifontibacillus erzurumensis</name>
    <dbReference type="NCBI Taxonomy" id="2741433"/>
    <lineage>
        <taxon>Bacteria</taxon>
        <taxon>Bacillati</taxon>
        <taxon>Bacillota</taxon>
        <taxon>Bacilli</taxon>
        <taxon>Bacillales</taxon>
        <taxon>Bacillaceae</taxon>
        <taxon>Calidifontibacillus/Schinkia group</taxon>
        <taxon>Calidifontibacillus</taxon>
    </lineage>
</organism>
<dbReference type="Gene3D" id="3.90.1200.10">
    <property type="match status" value="1"/>
</dbReference>
<protein>
    <submittedName>
        <fullName evidence="2">Spore coat protein YsxE</fullName>
    </submittedName>
</protein>
<dbReference type="EMBL" id="JABTTE010000007">
    <property type="protein sequence ID" value="NSL51587.1"/>
    <property type="molecule type" value="Genomic_DNA"/>
</dbReference>
<feature type="domain" description="Aminoglycoside phosphotransferase" evidence="1">
    <location>
        <begin position="54"/>
        <end position="247"/>
    </location>
</feature>
<sequence length="358" mass="42093">MIEPQSTNLYKNLLIKYNIEPDFVEDCGKVQKIYSHHGIFALKKASLTKDMHNRFLHTIQNLHEKGYRYVVPIYRTTDGNYVISSDQSQFYLMPWVESGISINSAQRFSDLLREAARMHSITALRGKINHPQYEAYYGKMKMHIDQRKLAYERFIEKCESRIYMSPFELLFCTYFKELMRSEDEALKNLEEWFAHINDKKESRIVICHGNLSPTHIVYDANGNSYLINFERTFTASPVYDLYYFFRKYFYKYPQKSSDALPLYRQYTRYNQLTDDERYFLFYHLAKTNNIHKLIQKYEEARPKSEKDAVAKLQHYLWQMQAASSFITSIESELEAEIFAEGTGDGTGDGAGEGSVTAP</sequence>
<dbReference type="PANTHER" id="PTHR39179">
    <property type="entry name" value="SPORE COAT PROTEIN I"/>
    <property type="match status" value="1"/>
</dbReference>
<comment type="caution">
    <text evidence="2">The sequence shown here is derived from an EMBL/GenBank/DDBJ whole genome shotgun (WGS) entry which is preliminary data.</text>
</comment>
<dbReference type="Proteomes" id="UP000625804">
    <property type="component" value="Unassembled WGS sequence"/>
</dbReference>
<dbReference type="PANTHER" id="PTHR39179:SF3">
    <property type="entry name" value="COTS-RELATED PROTEIN"/>
    <property type="match status" value="1"/>
</dbReference>
<dbReference type="SUPFAM" id="SSF56112">
    <property type="entry name" value="Protein kinase-like (PK-like)"/>
    <property type="match status" value="1"/>
</dbReference>
<dbReference type="GO" id="GO:0042601">
    <property type="term" value="C:endospore-forming forespore"/>
    <property type="evidence" value="ECO:0007669"/>
    <property type="project" value="TreeGrafter"/>
</dbReference>
<evidence type="ECO:0000313" key="2">
    <source>
        <dbReference type="EMBL" id="NSL51587.1"/>
    </source>
</evidence>
<name>A0A8J8GDC4_9BACI</name>
<keyword evidence="2" id="KW-0167">Capsid protein</keyword>
<proteinExistence type="predicted"/>
<dbReference type="Pfam" id="PF01636">
    <property type="entry name" value="APH"/>
    <property type="match status" value="1"/>
</dbReference>
<accession>A0A8J8GDC4</accession>
<dbReference type="InterPro" id="IPR014253">
    <property type="entry name" value="Spore_coat_YsxE"/>
</dbReference>
<reference evidence="2" key="1">
    <citation type="submission" date="2020-06" db="EMBL/GenBank/DDBJ databases">
        <title>A novel thermopfilic bacterium from Erzurum, Turkey.</title>
        <authorList>
            <person name="Adiguzel A."/>
            <person name="Ay H."/>
            <person name="Baltaci M.O."/>
        </authorList>
    </citation>
    <scope>NUCLEOTIDE SEQUENCE</scope>
    <source>
        <strain evidence="2">P2</strain>
    </source>
</reference>
<keyword evidence="3" id="KW-1185">Reference proteome</keyword>
<dbReference type="AlphaFoldDB" id="A0A8J8GDC4"/>
<dbReference type="Gene3D" id="3.30.200.20">
    <property type="entry name" value="Phosphorylase Kinase, domain 1"/>
    <property type="match status" value="1"/>
</dbReference>
<dbReference type="NCBIfam" id="TIGR02904">
    <property type="entry name" value="spore_ysxE"/>
    <property type="match status" value="1"/>
</dbReference>
<dbReference type="InterPro" id="IPR002575">
    <property type="entry name" value="Aminoglycoside_PTrfase"/>
</dbReference>